<dbReference type="GO" id="GO:0019843">
    <property type="term" value="F:rRNA binding"/>
    <property type="evidence" value="ECO:0007669"/>
    <property type="project" value="UniProtKB-UniRule"/>
</dbReference>
<proteinExistence type="inferred from homology"/>
<evidence type="ECO:0000313" key="8">
    <source>
        <dbReference type="EMBL" id="MBI2876750.1"/>
    </source>
</evidence>
<name>A0A932FVI1_UNCTE</name>
<comment type="subunit">
    <text evidence="6">Part of the 50S ribosomal subunit. Contacts protein L29, and trigger factor when it is bound to the ribosome.</text>
</comment>
<comment type="caution">
    <text evidence="8">The sequence shown here is derived from an EMBL/GenBank/DDBJ whole genome shotgun (WGS) entry which is preliminary data.</text>
</comment>
<dbReference type="InterPro" id="IPR013025">
    <property type="entry name" value="Ribosomal_uL23-like"/>
</dbReference>
<dbReference type="Proteomes" id="UP000769766">
    <property type="component" value="Unassembled WGS sequence"/>
</dbReference>
<dbReference type="Pfam" id="PF00276">
    <property type="entry name" value="Ribosomal_L23"/>
    <property type="match status" value="1"/>
</dbReference>
<keyword evidence="5 6" id="KW-0687">Ribonucleoprotein</keyword>
<comment type="function">
    <text evidence="6">One of the early assembly proteins it binds 23S rRNA. One of the proteins that surrounds the polypeptide exit tunnel on the outside of the ribosome. Forms the main docking site for trigger factor binding to the ribosome.</text>
</comment>
<comment type="similarity">
    <text evidence="1 6 7">Belongs to the universal ribosomal protein uL23 family.</text>
</comment>
<evidence type="ECO:0000256" key="5">
    <source>
        <dbReference type="ARBA" id="ARBA00023274"/>
    </source>
</evidence>
<keyword evidence="2 6" id="KW-0699">rRNA-binding</keyword>
<dbReference type="HAMAP" id="MF_01369_B">
    <property type="entry name" value="Ribosomal_uL23_B"/>
    <property type="match status" value="1"/>
</dbReference>
<dbReference type="GO" id="GO:0006412">
    <property type="term" value="P:translation"/>
    <property type="evidence" value="ECO:0007669"/>
    <property type="project" value="UniProtKB-UniRule"/>
</dbReference>
<dbReference type="GO" id="GO:0003735">
    <property type="term" value="F:structural constituent of ribosome"/>
    <property type="evidence" value="ECO:0007669"/>
    <property type="project" value="InterPro"/>
</dbReference>
<dbReference type="AlphaFoldDB" id="A0A932FVI1"/>
<dbReference type="SUPFAM" id="SSF54189">
    <property type="entry name" value="Ribosomal proteins S24e, L23 and L15e"/>
    <property type="match status" value="1"/>
</dbReference>
<dbReference type="InterPro" id="IPR012678">
    <property type="entry name" value="Ribosomal_uL23/eL15/eS24_sf"/>
</dbReference>
<evidence type="ECO:0000313" key="9">
    <source>
        <dbReference type="Proteomes" id="UP000769766"/>
    </source>
</evidence>
<dbReference type="NCBIfam" id="NF004363">
    <property type="entry name" value="PRK05738.2-4"/>
    <property type="match status" value="1"/>
</dbReference>
<sequence length="98" mass="11297">MKTQDPYQIIRRPLVTEKSINMKEGSNCVAFEVDLRANKNEIRRAVEKIFGVTVLDVNTLKVLGKIKGFRTRKGKRPDWKKAYVTLKPGDKIEFFEGV</sequence>
<dbReference type="PANTHER" id="PTHR11620">
    <property type="entry name" value="60S RIBOSOMAL PROTEIN L23A"/>
    <property type="match status" value="1"/>
</dbReference>
<keyword evidence="4 6" id="KW-0689">Ribosomal protein</keyword>
<reference evidence="8" key="1">
    <citation type="submission" date="2020-07" db="EMBL/GenBank/DDBJ databases">
        <title>Huge and variable diversity of episymbiotic CPR bacteria and DPANN archaea in groundwater ecosystems.</title>
        <authorList>
            <person name="He C.Y."/>
            <person name="Keren R."/>
            <person name="Whittaker M."/>
            <person name="Farag I.F."/>
            <person name="Doudna J."/>
            <person name="Cate J.H.D."/>
            <person name="Banfield J.F."/>
        </authorList>
    </citation>
    <scope>NUCLEOTIDE SEQUENCE</scope>
    <source>
        <strain evidence="8">NC_groundwater_672_Ag_B-0.1um_62_36</strain>
    </source>
</reference>
<dbReference type="GO" id="GO:0005840">
    <property type="term" value="C:ribosome"/>
    <property type="evidence" value="ECO:0007669"/>
    <property type="project" value="UniProtKB-KW"/>
</dbReference>
<dbReference type="NCBIfam" id="NF004359">
    <property type="entry name" value="PRK05738.1-3"/>
    <property type="match status" value="1"/>
</dbReference>
<dbReference type="PROSITE" id="PS00050">
    <property type="entry name" value="RIBOSOMAL_L23"/>
    <property type="match status" value="1"/>
</dbReference>
<accession>A0A932FVI1</accession>
<dbReference type="Gene3D" id="3.30.70.330">
    <property type="match status" value="1"/>
</dbReference>
<evidence type="ECO:0000256" key="6">
    <source>
        <dbReference type="HAMAP-Rule" id="MF_01369"/>
    </source>
</evidence>
<dbReference type="InterPro" id="IPR012677">
    <property type="entry name" value="Nucleotide-bd_a/b_plait_sf"/>
</dbReference>
<dbReference type="EMBL" id="JACPRF010000231">
    <property type="protein sequence ID" value="MBI2876750.1"/>
    <property type="molecule type" value="Genomic_DNA"/>
</dbReference>
<keyword evidence="3 6" id="KW-0694">RNA-binding</keyword>
<protein>
    <recommendedName>
        <fullName evidence="6">Large ribosomal subunit protein uL23</fullName>
    </recommendedName>
</protein>
<evidence type="ECO:0000256" key="4">
    <source>
        <dbReference type="ARBA" id="ARBA00022980"/>
    </source>
</evidence>
<evidence type="ECO:0000256" key="1">
    <source>
        <dbReference type="ARBA" id="ARBA00006700"/>
    </source>
</evidence>
<dbReference type="GO" id="GO:1990904">
    <property type="term" value="C:ribonucleoprotein complex"/>
    <property type="evidence" value="ECO:0007669"/>
    <property type="project" value="UniProtKB-KW"/>
</dbReference>
<evidence type="ECO:0000256" key="3">
    <source>
        <dbReference type="ARBA" id="ARBA00022884"/>
    </source>
</evidence>
<evidence type="ECO:0000256" key="7">
    <source>
        <dbReference type="RuleBase" id="RU003934"/>
    </source>
</evidence>
<dbReference type="InterPro" id="IPR001014">
    <property type="entry name" value="Ribosomal_uL23_CS"/>
</dbReference>
<dbReference type="NCBIfam" id="NF004366">
    <property type="entry name" value="PRK05738.3-2"/>
    <property type="match status" value="1"/>
</dbReference>
<evidence type="ECO:0000256" key="2">
    <source>
        <dbReference type="ARBA" id="ARBA00022730"/>
    </source>
</evidence>
<dbReference type="FunFam" id="3.30.70.330:FF:000001">
    <property type="entry name" value="50S ribosomal protein L23"/>
    <property type="match status" value="1"/>
</dbReference>
<organism evidence="8 9">
    <name type="scientific">Tectimicrobiota bacterium</name>
    <dbReference type="NCBI Taxonomy" id="2528274"/>
    <lineage>
        <taxon>Bacteria</taxon>
        <taxon>Pseudomonadati</taxon>
        <taxon>Nitrospinota/Tectimicrobiota group</taxon>
        <taxon>Candidatus Tectimicrobiota</taxon>
    </lineage>
</organism>
<gene>
    <name evidence="6 8" type="primary">rplW</name>
    <name evidence="8" type="ORF">HYY20_07705</name>
</gene>